<dbReference type="InterPro" id="IPR011041">
    <property type="entry name" value="Quinoprot_gluc/sorb_DH_b-prop"/>
</dbReference>
<evidence type="ECO:0000313" key="4">
    <source>
        <dbReference type="Proteomes" id="UP001239909"/>
    </source>
</evidence>
<dbReference type="InterPro" id="IPR012938">
    <property type="entry name" value="Glc/Sorbosone_DH"/>
</dbReference>
<gene>
    <name evidence="3" type="ORF">LNKW23_33460</name>
</gene>
<name>A0ABQ6LME0_9RHOB</name>
<dbReference type="Proteomes" id="UP001239909">
    <property type="component" value="Unassembled WGS sequence"/>
</dbReference>
<dbReference type="PANTHER" id="PTHR19328:SF75">
    <property type="entry name" value="ALDOSE SUGAR DEHYDROGENASE YLII"/>
    <property type="match status" value="1"/>
</dbReference>
<proteinExistence type="predicted"/>
<accession>A0ABQ6LME0</accession>
<keyword evidence="4" id="KW-1185">Reference proteome</keyword>
<reference evidence="3 4" key="1">
    <citation type="submission" date="2023-04" db="EMBL/GenBank/DDBJ databases">
        <title>Marinoamorphus aggregata gen. nov., sp. Nov., isolate from tissue of brittle star Ophioplocus japonicus.</title>
        <authorList>
            <person name="Kawano K."/>
            <person name="Sawayama S."/>
            <person name="Nakagawa S."/>
        </authorList>
    </citation>
    <scope>NUCLEOTIDE SEQUENCE [LARGE SCALE GENOMIC DNA]</scope>
    <source>
        <strain evidence="3 4">NKW23</strain>
    </source>
</reference>
<feature type="signal peptide" evidence="1">
    <location>
        <begin position="1"/>
        <end position="20"/>
    </location>
</feature>
<dbReference type="PANTHER" id="PTHR19328">
    <property type="entry name" value="HEDGEHOG-INTERACTING PROTEIN"/>
    <property type="match status" value="1"/>
</dbReference>
<evidence type="ECO:0000256" key="1">
    <source>
        <dbReference type="SAM" id="SignalP"/>
    </source>
</evidence>
<organism evidence="3 4">
    <name type="scientific">Paralimibaculum aggregatum</name>
    <dbReference type="NCBI Taxonomy" id="3036245"/>
    <lineage>
        <taxon>Bacteria</taxon>
        <taxon>Pseudomonadati</taxon>
        <taxon>Pseudomonadota</taxon>
        <taxon>Alphaproteobacteria</taxon>
        <taxon>Rhodobacterales</taxon>
        <taxon>Paracoccaceae</taxon>
        <taxon>Paralimibaculum</taxon>
    </lineage>
</organism>
<feature type="chain" id="PRO_5047480096" evidence="1">
    <location>
        <begin position="21"/>
        <end position="470"/>
    </location>
</feature>
<comment type="caution">
    <text evidence="3">The sequence shown here is derived from an EMBL/GenBank/DDBJ whole genome shotgun (WGS) entry which is preliminary data.</text>
</comment>
<protein>
    <submittedName>
        <fullName evidence="3">PQQ-dependent sugar dehydrogenase</fullName>
    </submittedName>
</protein>
<dbReference type="Gene3D" id="2.120.10.30">
    <property type="entry name" value="TolB, C-terminal domain"/>
    <property type="match status" value="1"/>
</dbReference>
<evidence type="ECO:0000259" key="2">
    <source>
        <dbReference type="Pfam" id="PF07995"/>
    </source>
</evidence>
<sequence>MKKLLGATCAVALMAFGAMAKDAPKTPDEVAQPGGTLPGNPKIALVQIADGFLDPINVANAGDGSGRIFVVERIGRIKIVNKDGSVNEEPFLDLTSINPLGNDVQTGFVEQGLYSVAFHPNFAENGHFYVHYASLPFNGDGMIVRFTVDPESPDVVDADRANGTAKVLMRIEQPWYNHNGGQIEFGPDGYLYIGSGDGGWEGDPYEAGQDLSTPLAKILRIDVDVPDDADRPYAIPDDNPFANASSERLMVLFGITEEQFAQIKTRSLPEIWSYGVRNPYEFAFDQKTGDMFIAEVGQNHWEEIIFEPAGTAGRNYGWPRMEAAFCHPMTGDPAEDTDCSVVGTLPAAMYPHSAPYPGAPEDNTGGCSVQGFGVANYGGMDGVYLMGDWCSGRVFGLGHDGEKWQLQEMMQTGLQFTAGGYDEDGNVIAVNANNFYLADEGPDSNPPGQLWRVVPADEVPEGAVVAETVQ</sequence>
<evidence type="ECO:0000313" key="3">
    <source>
        <dbReference type="EMBL" id="GMG84132.1"/>
    </source>
</evidence>
<dbReference type="SUPFAM" id="SSF50952">
    <property type="entry name" value="Soluble quinoprotein glucose dehydrogenase"/>
    <property type="match status" value="1"/>
</dbReference>
<keyword evidence="1" id="KW-0732">Signal</keyword>
<dbReference type="InterPro" id="IPR011042">
    <property type="entry name" value="6-blade_b-propeller_TolB-like"/>
</dbReference>
<dbReference type="EMBL" id="BSYI01000030">
    <property type="protein sequence ID" value="GMG84132.1"/>
    <property type="molecule type" value="Genomic_DNA"/>
</dbReference>
<feature type="domain" description="Glucose/Sorbosone dehydrogenase" evidence="2">
    <location>
        <begin position="55"/>
        <end position="323"/>
    </location>
</feature>
<dbReference type="Pfam" id="PF07995">
    <property type="entry name" value="GSDH"/>
    <property type="match status" value="1"/>
</dbReference>